<organism evidence="5 6">
    <name type="scientific">Leptospira barantonii</name>
    <dbReference type="NCBI Taxonomy" id="2023184"/>
    <lineage>
        <taxon>Bacteria</taxon>
        <taxon>Pseudomonadati</taxon>
        <taxon>Spirochaetota</taxon>
        <taxon>Spirochaetia</taxon>
        <taxon>Leptospirales</taxon>
        <taxon>Leptospiraceae</taxon>
        <taxon>Leptospira</taxon>
    </lineage>
</organism>
<dbReference type="AlphaFoldDB" id="A0A5F2BNY3"/>
<dbReference type="EMBL" id="RQGN01000023">
    <property type="protein sequence ID" value="TGM07269.1"/>
    <property type="molecule type" value="Genomic_DNA"/>
</dbReference>
<evidence type="ECO:0000313" key="6">
    <source>
        <dbReference type="Proteomes" id="UP000298429"/>
    </source>
</evidence>
<dbReference type="OrthoDB" id="323290at2"/>
<evidence type="ECO:0000259" key="4">
    <source>
        <dbReference type="PROSITE" id="PS01124"/>
    </source>
</evidence>
<dbReference type="RefSeq" id="WP_135669918.1">
    <property type="nucleotide sequence ID" value="NZ_RQGN01000023.1"/>
</dbReference>
<dbReference type="InterPro" id="IPR046532">
    <property type="entry name" value="DUF6597"/>
</dbReference>
<evidence type="ECO:0000256" key="1">
    <source>
        <dbReference type="ARBA" id="ARBA00023015"/>
    </source>
</evidence>
<gene>
    <name evidence="5" type="ORF">EHQ76_04535</name>
</gene>
<dbReference type="Proteomes" id="UP000298429">
    <property type="component" value="Unassembled WGS sequence"/>
</dbReference>
<dbReference type="PROSITE" id="PS51257">
    <property type="entry name" value="PROKAR_LIPOPROTEIN"/>
    <property type="match status" value="1"/>
</dbReference>
<accession>A0A5F2BNY3</accession>
<dbReference type="GO" id="GO:0043565">
    <property type="term" value="F:sequence-specific DNA binding"/>
    <property type="evidence" value="ECO:0007669"/>
    <property type="project" value="InterPro"/>
</dbReference>
<name>A0A5F2BNY3_9LEPT</name>
<evidence type="ECO:0000313" key="5">
    <source>
        <dbReference type="EMBL" id="TGM07269.1"/>
    </source>
</evidence>
<dbReference type="PROSITE" id="PS01124">
    <property type="entry name" value="HTH_ARAC_FAMILY_2"/>
    <property type="match status" value="1"/>
</dbReference>
<comment type="caution">
    <text evidence="5">The sequence shown here is derived from an EMBL/GenBank/DDBJ whole genome shotgun (WGS) entry which is preliminary data.</text>
</comment>
<dbReference type="Pfam" id="PF20240">
    <property type="entry name" value="DUF6597"/>
    <property type="match status" value="1"/>
</dbReference>
<evidence type="ECO:0000256" key="3">
    <source>
        <dbReference type="ARBA" id="ARBA00023163"/>
    </source>
</evidence>
<sequence length="279" mass="32026">MKPSFAKPNSALTSLISCYWGWEVSSKQTKEFGDLPNVFPSVENEIHISYGDPIRIGLLSEQGEEWISTQGHIVGNHLRPFRIQATGNVGFFNVRLLPGAFYELFGISADEADSPVTDLELIGKRREYYDFINRIRDAGSFTERAVVADRYFSKLLNSKMKDSPLVNEALVRITRSKGRIRISELSKNLGVVKKTLERKFLERIGRNPKEFSRLVRFQNAAWMRLEKRNLSELSLDAGFYDQPHLTREFTSLSGYSPLAWYGKRDSILSLFYNTRPHSF</sequence>
<dbReference type="InterPro" id="IPR050204">
    <property type="entry name" value="AraC_XylS_family_regulators"/>
</dbReference>
<protein>
    <submittedName>
        <fullName evidence="5">Helix-turn-helix domain-containing protein</fullName>
    </submittedName>
</protein>
<feature type="domain" description="HTH araC/xylS-type" evidence="4">
    <location>
        <begin position="163"/>
        <end position="263"/>
    </location>
</feature>
<dbReference type="Gene3D" id="1.10.10.60">
    <property type="entry name" value="Homeodomain-like"/>
    <property type="match status" value="1"/>
</dbReference>
<keyword evidence="1" id="KW-0805">Transcription regulation</keyword>
<dbReference type="InterPro" id="IPR018060">
    <property type="entry name" value="HTH_AraC"/>
</dbReference>
<dbReference type="SMART" id="SM00342">
    <property type="entry name" value="HTH_ARAC"/>
    <property type="match status" value="1"/>
</dbReference>
<dbReference type="GO" id="GO:0003700">
    <property type="term" value="F:DNA-binding transcription factor activity"/>
    <property type="evidence" value="ECO:0007669"/>
    <property type="project" value="InterPro"/>
</dbReference>
<keyword evidence="3" id="KW-0804">Transcription</keyword>
<proteinExistence type="predicted"/>
<evidence type="ECO:0000256" key="2">
    <source>
        <dbReference type="ARBA" id="ARBA00023125"/>
    </source>
</evidence>
<keyword evidence="2" id="KW-0238">DNA-binding</keyword>
<dbReference type="PANTHER" id="PTHR46796">
    <property type="entry name" value="HTH-TYPE TRANSCRIPTIONAL ACTIVATOR RHAS-RELATED"/>
    <property type="match status" value="1"/>
</dbReference>
<dbReference type="Pfam" id="PF12833">
    <property type="entry name" value="HTH_18"/>
    <property type="match status" value="1"/>
</dbReference>
<reference evidence="5 6" key="1">
    <citation type="journal article" date="2019" name="PLoS Negl. Trop. Dis.">
        <title>Revisiting the worldwide diversity of Leptospira species in the environment.</title>
        <authorList>
            <person name="Vincent A.T."/>
            <person name="Schiettekatte O."/>
            <person name="Bourhy P."/>
            <person name="Veyrier F.J."/>
            <person name="Picardeau M."/>
        </authorList>
    </citation>
    <scope>NUCLEOTIDE SEQUENCE [LARGE SCALE GENOMIC DNA]</scope>
    <source>
        <strain evidence="5 6">201702444</strain>
    </source>
</reference>